<sequence length="331" mass="38767">MEIAENITWTEELERLDVLLSQGQFELLLPGERYGGGEKEIWLVYLMNDAAESFLVFHDAELTGTYQKEYEGEIDAALEKDGEQYVLIVRQKETVCTLFFSRLSLEVHLFDYGKTGHFWVDGYEYLRQIEFRIAILRDKLEYLGEAFCTEEEMRLASLANFPPLNFCCYPAVPDQYLVPSCPWWEATEEAITEMKKLASEAGDKVLLRYLALYEKWQGKLLAKQIAKLLHTSRHAKVVDLLEKKLAREAQNYPKRRFTGEEGTQIRKIQEQAMKRKKILEAEGKRASLLREEPFFYARDSVEYKVHLMIWGTRGKERVVEVETFKISRMQQ</sequence>
<evidence type="ECO:0000313" key="2">
    <source>
        <dbReference type="EMBL" id="NSE16745.1"/>
    </source>
</evidence>
<proteinExistence type="predicted"/>
<evidence type="ECO:0000313" key="3">
    <source>
        <dbReference type="Proteomes" id="UP000095706"/>
    </source>
</evidence>
<protein>
    <submittedName>
        <fullName evidence="1">DUF based on E. rectale Gene description</fullName>
    </submittedName>
</protein>
<accession>A0A173WVU5</accession>
<dbReference type="Proteomes" id="UP000768180">
    <property type="component" value="Unassembled WGS sequence"/>
</dbReference>
<evidence type="ECO:0000313" key="4">
    <source>
        <dbReference type="Proteomes" id="UP000768180"/>
    </source>
</evidence>
<dbReference type="Pfam" id="PF12994">
    <property type="entry name" value="DUF3878"/>
    <property type="match status" value="1"/>
</dbReference>
<dbReference type="EMBL" id="CYYV01000001">
    <property type="protein sequence ID" value="CUN42435.1"/>
    <property type="molecule type" value="Genomic_DNA"/>
</dbReference>
<reference evidence="1 3" key="1">
    <citation type="submission" date="2015-09" db="EMBL/GenBank/DDBJ databases">
        <authorList>
            <consortium name="Pathogen Informatics"/>
        </authorList>
    </citation>
    <scope>NUCLEOTIDE SEQUENCE [LARGE SCALE GENOMIC DNA]</scope>
    <source>
        <strain evidence="1 3">2789STDY5608849</strain>
    </source>
</reference>
<dbReference type="RefSeq" id="WP_082424834.1">
    <property type="nucleotide sequence ID" value="NZ_CAXSRP010000010.1"/>
</dbReference>
<dbReference type="EMBL" id="JAAITQ010000017">
    <property type="protein sequence ID" value="NSE16745.1"/>
    <property type="molecule type" value="Genomic_DNA"/>
</dbReference>
<reference evidence="2" key="3">
    <citation type="submission" date="2020-02" db="EMBL/GenBank/DDBJ databases">
        <authorList>
            <person name="Littmann E."/>
            <person name="Sorbara M."/>
        </authorList>
    </citation>
    <scope>NUCLEOTIDE SEQUENCE</scope>
    <source>
        <strain evidence="2">MSK.14.54</strain>
    </source>
</reference>
<name>A0A173WVU5_9FIRM</name>
<evidence type="ECO:0000313" key="1">
    <source>
        <dbReference type="EMBL" id="CUN42435.1"/>
    </source>
</evidence>
<dbReference type="AlphaFoldDB" id="A0A173WVU5"/>
<keyword evidence="4" id="KW-1185">Reference proteome</keyword>
<gene>
    <name evidence="1" type="ORF">ERS852406_00187</name>
    <name evidence="2" type="ORF">G5B05_10055</name>
</gene>
<organism evidence="1 3">
    <name type="scientific">Fusicatenibacter saccharivorans</name>
    <dbReference type="NCBI Taxonomy" id="1150298"/>
    <lineage>
        <taxon>Bacteria</taxon>
        <taxon>Bacillati</taxon>
        <taxon>Bacillota</taxon>
        <taxon>Clostridia</taxon>
        <taxon>Lachnospirales</taxon>
        <taxon>Lachnospiraceae</taxon>
        <taxon>Fusicatenibacter</taxon>
    </lineage>
</organism>
<reference evidence="2 4" key="2">
    <citation type="journal article" date="2020" name="Cell Host Microbe">
        <title>Functional and Genomic Variation between Human-Derived Isolates of Lachnospiraceae Reveals Inter- and Intra-Species Diversity.</title>
        <authorList>
            <person name="Sorbara M.T."/>
            <person name="Littmann E.R."/>
            <person name="Fontana E."/>
            <person name="Moody T.U."/>
            <person name="Kohout C.E."/>
            <person name="Gjonbalaj M."/>
            <person name="Eaton V."/>
            <person name="Seok R."/>
            <person name="Leiner I.M."/>
            <person name="Pamer E.G."/>
        </authorList>
    </citation>
    <scope>NUCLEOTIDE SEQUENCE [LARGE SCALE GENOMIC DNA]</scope>
    <source>
        <strain evidence="2 4">MSK.14.54</strain>
    </source>
</reference>
<dbReference type="InterPro" id="IPR024538">
    <property type="entry name" value="DUF3878"/>
</dbReference>
<dbReference type="Proteomes" id="UP000095706">
    <property type="component" value="Unassembled WGS sequence"/>
</dbReference>